<dbReference type="InterPro" id="IPR001091">
    <property type="entry name" value="RM_Methyltransferase"/>
</dbReference>
<reference evidence="8 9" key="1">
    <citation type="submission" date="2020-08" db="EMBL/GenBank/DDBJ databases">
        <title>Genomic Encyclopedia of Type Strains, Phase IV (KMG-IV): sequencing the most valuable type-strain genomes for metagenomic binning, comparative biology and taxonomic classification.</title>
        <authorList>
            <person name="Goeker M."/>
        </authorList>
    </citation>
    <scope>NUCLEOTIDE SEQUENCE [LARGE SCALE GENOMIC DNA]</scope>
    <source>
        <strain evidence="8 9">DSM 5895</strain>
    </source>
</reference>
<evidence type="ECO:0000256" key="2">
    <source>
        <dbReference type="ARBA" id="ARBA00022603"/>
    </source>
</evidence>
<dbReference type="EMBL" id="JACICD010000003">
    <property type="protein sequence ID" value="MBB3771545.1"/>
    <property type="molecule type" value="Genomic_DNA"/>
</dbReference>
<keyword evidence="3 8" id="KW-0808">Transferase</keyword>
<protein>
    <recommendedName>
        <fullName evidence="5">Methyltransferase</fullName>
        <ecNumber evidence="5">2.1.1.-</ecNumber>
    </recommendedName>
</protein>
<dbReference type="InterPro" id="IPR029063">
    <property type="entry name" value="SAM-dependent_MTases_sf"/>
</dbReference>
<dbReference type="GO" id="GO:0008170">
    <property type="term" value="F:N-methyltransferase activity"/>
    <property type="evidence" value="ECO:0007669"/>
    <property type="project" value="InterPro"/>
</dbReference>
<evidence type="ECO:0000313" key="9">
    <source>
        <dbReference type="Proteomes" id="UP000533469"/>
    </source>
</evidence>
<accession>A0A839Z9Z4</accession>
<dbReference type="InterPro" id="IPR002052">
    <property type="entry name" value="DNA_methylase_N6_adenine_CS"/>
</dbReference>
<dbReference type="EC" id="2.1.1.-" evidence="5"/>
<keyword evidence="2 8" id="KW-0489">Methyltransferase</keyword>
<feature type="compositionally biased region" description="Basic and acidic residues" evidence="6">
    <location>
        <begin position="470"/>
        <end position="485"/>
    </location>
</feature>
<evidence type="ECO:0000256" key="4">
    <source>
        <dbReference type="ARBA" id="ARBA00047942"/>
    </source>
</evidence>
<proteinExistence type="inferred from homology"/>
<evidence type="ECO:0000256" key="6">
    <source>
        <dbReference type="SAM" id="MobiDB-lite"/>
    </source>
</evidence>
<dbReference type="GO" id="GO:0003677">
    <property type="term" value="F:DNA binding"/>
    <property type="evidence" value="ECO:0007669"/>
    <property type="project" value="InterPro"/>
</dbReference>
<evidence type="ECO:0000256" key="1">
    <source>
        <dbReference type="ARBA" id="ARBA00006594"/>
    </source>
</evidence>
<dbReference type="SUPFAM" id="SSF53335">
    <property type="entry name" value="S-adenosyl-L-methionine-dependent methyltransferases"/>
    <property type="match status" value="2"/>
</dbReference>
<evidence type="ECO:0000256" key="3">
    <source>
        <dbReference type="ARBA" id="ARBA00022679"/>
    </source>
</evidence>
<dbReference type="RefSeq" id="WP_183189703.1">
    <property type="nucleotide sequence ID" value="NZ_JACICD010000003.1"/>
</dbReference>
<dbReference type="InterPro" id="IPR002941">
    <property type="entry name" value="DNA_methylase_N4/N6"/>
</dbReference>
<evidence type="ECO:0000259" key="7">
    <source>
        <dbReference type="Pfam" id="PF01555"/>
    </source>
</evidence>
<gene>
    <name evidence="8" type="ORF">FHS55_002144</name>
</gene>
<name>A0A839Z9Z4_9HYPH</name>
<comment type="caution">
    <text evidence="8">The sequence shown here is derived from an EMBL/GenBank/DDBJ whole genome shotgun (WGS) entry which is preliminary data.</text>
</comment>
<feature type="region of interest" description="Disordered" evidence="6">
    <location>
        <begin position="467"/>
        <end position="499"/>
    </location>
</feature>
<feature type="domain" description="DNA methylase N-4/N-6" evidence="7">
    <location>
        <begin position="393"/>
        <end position="456"/>
    </location>
</feature>
<dbReference type="Proteomes" id="UP000533469">
    <property type="component" value="Unassembled WGS sequence"/>
</dbReference>
<evidence type="ECO:0000256" key="5">
    <source>
        <dbReference type="RuleBase" id="RU362026"/>
    </source>
</evidence>
<dbReference type="GO" id="GO:0032259">
    <property type="term" value="P:methylation"/>
    <property type="evidence" value="ECO:0007669"/>
    <property type="project" value="UniProtKB-KW"/>
</dbReference>
<dbReference type="GO" id="GO:0009007">
    <property type="term" value="F:site-specific DNA-methyltransferase (adenine-specific) activity"/>
    <property type="evidence" value="ECO:0007669"/>
    <property type="project" value="UniProtKB-EC"/>
</dbReference>
<dbReference type="AlphaFoldDB" id="A0A839Z9Z4"/>
<dbReference type="PRINTS" id="PR00508">
    <property type="entry name" value="S21N4MTFRASE"/>
</dbReference>
<comment type="similarity">
    <text evidence="1 5">Belongs to the N(4)/N(6)-methyltransferase family.</text>
</comment>
<dbReference type="Gene3D" id="3.40.50.150">
    <property type="entry name" value="Vaccinia Virus protein VP39"/>
    <property type="match status" value="2"/>
</dbReference>
<evidence type="ECO:0000313" key="8">
    <source>
        <dbReference type="EMBL" id="MBB3771545.1"/>
    </source>
</evidence>
<comment type="catalytic activity">
    <reaction evidence="4">
        <text>a 2'-deoxyadenosine in DNA + S-adenosyl-L-methionine = an N(6)-methyl-2'-deoxyadenosine in DNA + S-adenosyl-L-homocysteine + H(+)</text>
        <dbReference type="Rhea" id="RHEA:15197"/>
        <dbReference type="Rhea" id="RHEA-COMP:12418"/>
        <dbReference type="Rhea" id="RHEA-COMP:12419"/>
        <dbReference type="ChEBI" id="CHEBI:15378"/>
        <dbReference type="ChEBI" id="CHEBI:57856"/>
        <dbReference type="ChEBI" id="CHEBI:59789"/>
        <dbReference type="ChEBI" id="CHEBI:90615"/>
        <dbReference type="ChEBI" id="CHEBI:90616"/>
        <dbReference type="EC" id="2.1.1.72"/>
    </reaction>
</comment>
<dbReference type="Pfam" id="PF01555">
    <property type="entry name" value="N6_N4_Mtase"/>
    <property type="match status" value="1"/>
</dbReference>
<organism evidence="8 9">
    <name type="scientific">Ancylobacter tetraedralis</name>
    <dbReference type="NCBI Taxonomy" id="217068"/>
    <lineage>
        <taxon>Bacteria</taxon>
        <taxon>Pseudomonadati</taxon>
        <taxon>Pseudomonadota</taxon>
        <taxon>Alphaproteobacteria</taxon>
        <taxon>Hyphomicrobiales</taxon>
        <taxon>Xanthobacteraceae</taxon>
        <taxon>Ancylobacter</taxon>
    </lineage>
</organism>
<sequence length="499" mass="52307">MSPPESFLDGRVTLHCGDSRDVLDTLEPESIDHCVCDPPYALVSIGKRFGKDGAAPAKGNDAYARASAGFMGQGWDTGEVAFSAEFWRKVWRVLKPGGHVVAFGGTRAYHRLASAIEDAGFEIRDSIANAISLDPAVRAFVESLDAAQLDAFLRLADQIEFEGLLAWVYGTGFPKSHDVSKALDKMAGAERPVIGRSARHVSGKPNQRTEGLVGSSAFAESIGMGAFATAPVTDAAREWQGWGTALKPAWEPIVLARKPLVGSVAENVLAHGTGALNIDGCRVATAESITATRNVALGSSGNGVYGGANVAGVYRQKAGGRHPANIIHDGSAEVVAAFPVAPGALRPVTGDEPSSPFANVYGDMPARAGRAEPRGDSGSAARFFYSAKADADDRLGSTHPTVKPVDLMAWLVRLVTVPGGVVLDPFAGTGTTGEAAWREGCRAVLIEREPKFQDDIRRRMALCGAGAGTRKRESAKARAEAEGKAPDFGPLFAGGEAAE</sequence>
<keyword evidence="9" id="KW-1185">Reference proteome</keyword>
<dbReference type="PROSITE" id="PS00092">
    <property type="entry name" value="N6_MTASE"/>
    <property type="match status" value="1"/>
</dbReference>